<evidence type="ECO:0000256" key="4">
    <source>
        <dbReference type="ARBA" id="ARBA00023125"/>
    </source>
</evidence>
<dbReference type="FunFam" id="1.10.10.200:FF:000002">
    <property type="entry name" value="Probable transcriptional regulatory protein CLM62_37755"/>
    <property type="match status" value="1"/>
</dbReference>
<evidence type="ECO:0000256" key="2">
    <source>
        <dbReference type="ARBA" id="ARBA00022490"/>
    </source>
</evidence>
<dbReference type="Pfam" id="PF01709">
    <property type="entry name" value="Transcrip_reg"/>
    <property type="match status" value="1"/>
</dbReference>
<dbReference type="InterPro" id="IPR026564">
    <property type="entry name" value="Transcrip_reg_TACO1-like_dom3"/>
</dbReference>
<evidence type="ECO:0000259" key="9">
    <source>
        <dbReference type="Pfam" id="PF20772"/>
    </source>
</evidence>
<dbReference type="HOGENOM" id="CLU_062974_2_2_6"/>
<evidence type="ECO:0000256" key="5">
    <source>
        <dbReference type="ARBA" id="ARBA00023163"/>
    </source>
</evidence>
<keyword evidence="5 6" id="KW-0804">Transcription</keyword>
<dbReference type="NCBIfam" id="TIGR01033">
    <property type="entry name" value="YebC/PmpR family DNA-binding transcriptional regulator"/>
    <property type="match status" value="1"/>
</dbReference>
<keyword evidence="2 6" id="KW-0963">Cytoplasm</keyword>
<keyword evidence="11" id="KW-1185">Reference proteome</keyword>
<dbReference type="STRING" id="1410383.TGUWTKB_4880"/>
<evidence type="ECO:0000256" key="6">
    <source>
        <dbReference type="HAMAP-Rule" id="MF_00693"/>
    </source>
</evidence>
<dbReference type="InterPro" id="IPR029072">
    <property type="entry name" value="YebC-like"/>
</dbReference>
<evidence type="ECO:0000256" key="1">
    <source>
        <dbReference type="ARBA" id="ARBA00008724"/>
    </source>
</evidence>
<evidence type="ECO:0000256" key="7">
    <source>
        <dbReference type="SAM" id="MobiDB-lite"/>
    </source>
</evidence>
<dbReference type="EMBL" id="AP014521">
    <property type="protein sequence ID" value="BAP58714.1"/>
    <property type="molecule type" value="Genomic_DNA"/>
</dbReference>
<dbReference type="Pfam" id="PF20772">
    <property type="entry name" value="TACO1_YebC_N"/>
    <property type="match status" value="1"/>
</dbReference>
<keyword evidence="4 6" id="KW-0238">DNA-binding</keyword>
<protein>
    <recommendedName>
        <fullName evidence="6">Probable transcriptional regulatory protein TGUWTKB_4880</fullName>
    </recommendedName>
</protein>
<proteinExistence type="inferred from homology"/>
<dbReference type="GO" id="GO:0006355">
    <property type="term" value="P:regulation of DNA-templated transcription"/>
    <property type="evidence" value="ECO:0007669"/>
    <property type="project" value="UniProtKB-UniRule"/>
</dbReference>
<dbReference type="Gene3D" id="3.30.70.980">
    <property type="match status" value="2"/>
</dbReference>
<organism evidence="10 11">
    <name type="scientific">Candidatus Tachikawaea gelatinosa</name>
    <dbReference type="NCBI Taxonomy" id="1410383"/>
    <lineage>
        <taxon>Bacteria</taxon>
        <taxon>Pseudomonadati</taxon>
        <taxon>Pseudomonadota</taxon>
        <taxon>Gammaproteobacteria</taxon>
        <taxon>Enterobacterales</taxon>
        <taxon>Enterobacteriaceae</taxon>
        <taxon>Candidatus Tachikawaea</taxon>
    </lineage>
</organism>
<name>A0A090AM33_9ENTR</name>
<feature type="region of interest" description="Disordered" evidence="7">
    <location>
        <begin position="1"/>
        <end position="20"/>
    </location>
</feature>
<dbReference type="AlphaFoldDB" id="A0A090AM33"/>
<evidence type="ECO:0000259" key="8">
    <source>
        <dbReference type="Pfam" id="PF01709"/>
    </source>
</evidence>
<dbReference type="NCBIfam" id="NF001030">
    <property type="entry name" value="PRK00110.1"/>
    <property type="match status" value="1"/>
</dbReference>
<feature type="domain" description="TACO1/YebC-like N-terminal" evidence="9">
    <location>
        <begin position="5"/>
        <end position="72"/>
    </location>
</feature>
<gene>
    <name evidence="10" type="primary">yebC</name>
    <name evidence="10" type="ORF">TGUWTKB_4880</name>
</gene>
<dbReference type="HAMAP" id="MF_00693">
    <property type="entry name" value="Transcrip_reg_TACO1"/>
    <property type="match status" value="1"/>
</dbReference>
<dbReference type="RefSeq" id="WP_041063260.1">
    <property type="nucleotide sequence ID" value="NZ_AP014521.1"/>
</dbReference>
<keyword evidence="3 6" id="KW-0805">Transcription regulation</keyword>
<dbReference type="OrthoDB" id="9781053at2"/>
<dbReference type="GO" id="GO:0003677">
    <property type="term" value="F:DNA binding"/>
    <property type="evidence" value="ECO:0007669"/>
    <property type="project" value="UniProtKB-UniRule"/>
</dbReference>
<comment type="subcellular location">
    <subcellularLocation>
        <location evidence="6">Cytoplasm</location>
    </subcellularLocation>
</comment>
<dbReference type="InterPro" id="IPR002876">
    <property type="entry name" value="Transcrip_reg_TACO1-like"/>
</dbReference>
<dbReference type="GO" id="GO:0005829">
    <property type="term" value="C:cytosol"/>
    <property type="evidence" value="ECO:0007669"/>
    <property type="project" value="TreeGrafter"/>
</dbReference>
<dbReference type="InterPro" id="IPR049083">
    <property type="entry name" value="TACO1_YebC_N"/>
</dbReference>
<reference evidence="10 11" key="2">
    <citation type="journal article" date="2014" name="Curr. Biol.">
        <title>Symbiont-Supplemented Maternal Investment Underpinning Host's Ecological Adaptation.</title>
        <authorList>
            <person name="Kaiwa N."/>
            <person name="Hosokawa T."/>
            <person name="Nikoh N."/>
            <person name="Tanahashi M."/>
            <person name="Moriyama M."/>
            <person name="Meng X.Y."/>
            <person name="Maeda T."/>
            <person name="Yamaguchi K."/>
            <person name="Shigenobu S."/>
            <person name="Ito M."/>
            <person name="Fukatsu T."/>
        </authorList>
    </citation>
    <scope>NUCLEOTIDE SEQUENCE [LARGE SCALE GENOMIC DNA]</scope>
    <source>
        <strain evidence="10 11">UwTKB</strain>
    </source>
</reference>
<dbReference type="PANTHER" id="PTHR12532">
    <property type="entry name" value="TRANSLATIONAL ACTIVATOR OF CYTOCHROME C OXIDASE 1"/>
    <property type="match status" value="1"/>
</dbReference>
<evidence type="ECO:0000313" key="10">
    <source>
        <dbReference type="EMBL" id="BAP58714.1"/>
    </source>
</evidence>
<evidence type="ECO:0000256" key="3">
    <source>
        <dbReference type="ARBA" id="ARBA00023015"/>
    </source>
</evidence>
<evidence type="ECO:0000313" key="11">
    <source>
        <dbReference type="Proteomes" id="UP000031627"/>
    </source>
</evidence>
<dbReference type="PANTHER" id="PTHR12532:SF6">
    <property type="entry name" value="TRANSCRIPTIONAL REGULATORY PROTEIN YEBC-RELATED"/>
    <property type="match status" value="1"/>
</dbReference>
<feature type="domain" description="TACO1/YebC-like second and third" evidence="8">
    <location>
        <begin position="82"/>
        <end position="235"/>
    </location>
</feature>
<dbReference type="NCBIfam" id="NF009044">
    <property type="entry name" value="PRK12378.1"/>
    <property type="match status" value="1"/>
</dbReference>
<dbReference type="SUPFAM" id="SSF75625">
    <property type="entry name" value="YebC-like"/>
    <property type="match status" value="1"/>
</dbReference>
<sequence length="240" mass="27096">MSGHSKWANTKHRKASQDAKKGKIFTRIIRELVTAAKIGGTDPSSNSRLRTAMDKALSQNMTKETIDRAVFRNLKNNNILMKKFTYEGYGPGGVAIMVDCFSDNNKRIASEIRYSFNRVGGNLGTSGSVSYLFQKKGTISIQSILSEDYILDLALQIKSENISFQKNNLIDIHVSWENINLAKKILNKNNIIPKKIATIMIPFVKITINRENEEKLIHLIQLLKNLSDVQAIYHNSQINI</sequence>
<dbReference type="InterPro" id="IPR048300">
    <property type="entry name" value="TACO1_YebC-like_2nd/3rd_dom"/>
</dbReference>
<dbReference type="Gene3D" id="1.10.10.200">
    <property type="match status" value="1"/>
</dbReference>
<comment type="similarity">
    <text evidence="1 6">Belongs to the TACO1 family.</text>
</comment>
<reference evidence="11" key="1">
    <citation type="submission" date="2013-11" db="EMBL/GenBank/DDBJ databases">
        <title>Symbiont-containing voluminous jelly as an extraordinary maternal gift for overwintering insect nymphs.</title>
        <authorList>
            <person name="Kaiwa N."/>
            <person name="Hosokawa T."/>
            <person name="Nikoh N."/>
            <person name="Meng X.Y."/>
            <person name="Tanahashi M."/>
            <person name="Moriyama M."/>
            <person name="Maeda T."/>
            <person name="Yamaguchi K."/>
            <person name="Shigenobu S."/>
            <person name="Ito M."/>
            <person name="Fukatsu T."/>
        </authorList>
    </citation>
    <scope>NUCLEOTIDE SEQUENCE [LARGE SCALE GENOMIC DNA]</scope>
    <source>
        <strain evidence="11">UwTKB</strain>
    </source>
</reference>
<dbReference type="KEGG" id="sbw:TGUWTKB_4880"/>
<dbReference type="InterPro" id="IPR017856">
    <property type="entry name" value="Integrase-like_N"/>
</dbReference>
<accession>A0A090AM33</accession>
<dbReference type="Proteomes" id="UP000031627">
    <property type="component" value="Chromosome"/>
</dbReference>